<evidence type="ECO:0000313" key="1">
    <source>
        <dbReference type="EMBL" id="PCI30602.1"/>
    </source>
</evidence>
<dbReference type="AlphaFoldDB" id="A0A2A4TAM9"/>
<comment type="caution">
    <text evidence="1">The sequence shown here is derived from an EMBL/GenBank/DDBJ whole genome shotgun (WGS) entry which is preliminary data.</text>
</comment>
<dbReference type="Pfam" id="PF22046">
    <property type="entry name" value="FabMG"/>
    <property type="match status" value="1"/>
</dbReference>
<name>A0A2A4TAM9_9DELT</name>
<dbReference type="Proteomes" id="UP000218113">
    <property type="component" value="Unassembled WGS sequence"/>
</dbReference>
<dbReference type="EMBL" id="NVSR01000003">
    <property type="protein sequence ID" value="PCI30602.1"/>
    <property type="molecule type" value="Genomic_DNA"/>
</dbReference>
<gene>
    <name evidence="1" type="ORF">COB67_01235</name>
</gene>
<organism evidence="1 2">
    <name type="scientific">SAR324 cluster bacterium</name>
    <dbReference type="NCBI Taxonomy" id="2024889"/>
    <lineage>
        <taxon>Bacteria</taxon>
        <taxon>Deltaproteobacteria</taxon>
        <taxon>SAR324 cluster</taxon>
    </lineage>
</organism>
<sequence length="440" mass="49432">MTPFTPLRDLPQEAEFSKNDVFVLFGELFTRGYANGLVEEAKAAGMTIVGITVGRREKDNSLRPLTPEELVEAEANLGGKVINVPLWAGFDMDAPEGKKSPADILAKVKTKEWEDFKIDWDLIEQAKEVGVRRFKQSVAEAMEQIKALIPQGANVLFAHTMAGGIPKAKVLLLLNNHAVKGKGKRYLSSGKLWESDLGQLQQKNSIEVTAKTLQYLLDGTEEIRNLVASWNGEVRYAAYGYHGTEILINGQYQWQTYNPYVPGWGKLELENIANRAWEKGIKVTVFNCPEVRTNSSDIFSGVELSLYPLIHSFLQEGGSTWAQEQKEACNAKLEEGYSLDSLLENIDQYHQSDTMQDFYNDFEHWPRHNSPESAELMLTTSDEAMKQNQSKKDTITHHLSELVVQGAGSLMFRAVWNSSQPVLWLGHAIIAKEMNRKHSA</sequence>
<proteinExistence type="predicted"/>
<evidence type="ECO:0000313" key="2">
    <source>
        <dbReference type="Proteomes" id="UP000218113"/>
    </source>
</evidence>
<dbReference type="InterPro" id="IPR053909">
    <property type="entry name" value="FabMG"/>
</dbReference>
<accession>A0A2A4TAM9</accession>
<reference evidence="2" key="1">
    <citation type="submission" date="2017-08" db="EMBL/GenBank/DDBJ databases">
        <title>A dynamic microbial community with high functional redundancy inhabits the cold, oxic subseafloor aquifer.</title>
        <authorList>
            <person name="Tully B.J."/>
            <person name="Wheat C.G."/>
            <person name="Glazer B.T."/>
            <person name="Huber J.A."/>
        </authorList>
    </citation>
    <scope>NUCLEOTIDE SEQUENCE [LARGE SCALE GENOMIC DNA]</scope>
</reference>
<protein>
    <submittedName>
        <fullName evidence="1">Uncharacterized protein</fullName>
    </submittedName>
</protein>